<name>A0A9P6NF79_9BASI</name>
<reference evidence="8" key="1">
    <citation type="submission" date="2013-11" db="EMBL/GenBank/DDBJ databases">
        <title>Genome sequence of the fusiform rust pathogen reveals effectors for host alternation and coevolution with pine.</title>
        <authorList>
            <consortium name="DOE Joint Genome Institute"/>
            <person name="Smith K."/>
            <person name="Pendleton A."/>
            <person name="Kubisiak T."/>
            <person name="Anderson C."/>
            <person name="Salamov A."/>
            <person name="Aerts A."/>
            <person name="Riley R."/>
            <person name="Clum A."/>
            <person name="Lindquist E."/>
            <person name="Ence D."/>
            <person name="Campbell M."/>
            <person name="Kronenberg Z."/>
            <person name="Feau N."/>
            <person name="Dhillon B."/>
            <person name="Hamelin R."/>
            <person name="Burleigh J."/>
            <person name="Smith J."/>
            <person name="Yandell M."/>
            <person name="Nelson C."/>
            <person name="Grigoriev I."/>
            <person name="Davis J."/>
        </authorList>
    </citation>
    <scope>NUCLEOTIDE SEQUENCE</scope>
    <source>
        <strain evidence="8">G11</strain>
    </source>
</reference>
<dbReference type="PANTHER" id="PTHR11552">
    <property type="entry name" value="GLUCOSE-METHANOL-CHOLINE GMC OXIDOREDUCTASE"/>
    <property type="match status" value="1"/>
</dbReference>
<dbReference type="GO" id="GO:0050660">
    <property type="term" value="F:flavin adenine dinucleotide binding"/>
    <property type="evidence" value="ECO:0007669"/>
    <property type="project" value="InterPro"/>
</dbReference>
<feature type="transmembrane region" description="Helical" evidence="6">
    <location>
        <begin position="36"/>
        <end position="55"/>
    </location>
</feature>
<comment type="caution">
    <text evidence="8">The sequence shown here is derived from an EMBL/GenBank/DDBJ whole genome shotgun (WGS) entry which is preliminary data.</text>
</comment>
<evidence type="ECO:0000256" key="6">
    <source>
        <dbReference type="SAM" id="Phobius"/>
    </source>
</evidence>
<evidence type="ECO:0000256" key="7">
    <source>
        <dbReference type="SAM" id="SignalP"/>
    </source>
</evidence>
<dbReference type="Gene3D" id="3.50.50.60">
    <property type="entry name" value="FAD/NAD(P)-binding domain"/>
    <property type="match status" value="1"/>
</dbReference>
<comment type="cofactor">
    <cofactor evidence="1">
        <name>FAD</name>
        <dbReference type="ChEBI" id="CHEBI:57692"/>
    </cofactor>
</comment>
<evidence type="ECO:0000256" key="5">
    <source>
        <dbReference type="ARBA" id="ARBA00023002"/>
    </source>
</evidence>
<dbReference type="Gene3D" id="3.30.560.10">
    <property type="entry name" value="Glucose Oxidase, domain 3"/>
    <property type="match status" value="1"/>
</dbReference>
<dbReference type="SUPFAM" id="SSF51905">
    <property type="entry name" value="FAD/NAD(P)-binding domain"/>
    <property type="match status" value="1"/>
</dbReference>
<dbReference type="PANTHER" id="PTHR11552:SF201">
    <property type="entry name" value="GLUCOSE-METHANOL-CHOLINE OXIDOREDUCTASE N-TERMINAL DOMAIN-CONTAINING PROTEIN"/>
    <property type="match status" value="1"/>
</dbReference>
<evidence type="ECO:0000256" key="2">
    <source>
        <dbReference type="ARBA" id="ARBA00010790"/>
    </source>
</evidence>
<keyword evidence="3" id="KW-0285">Flavoprotein</keyword>
<evidence type="ECO:0008006" key="10">
    <source>
        <dbReference type="Google" id="ProtNLM"/>
    </source>
</evidence>
<evidence type="ECO:0000313" key="8">
    <source>
        <dbReference type="EMBL" id="KAG0145755.1"/>
    </source>
</evidence>
<evidence type="ECO:0000256" key="4">
    <source>
        <dbReference type="ARBA" id="ARBA00022827"/>
    </source>
</evidence>
<comment type="similarity">
    <text evidence="2">Belongs to the GMC oxidoreductase family.</text>
</comment>
<keyword evidence="6" id="KW-0812">Transmembrane</keyword>
<keyword evidence="5" id="KW-0560">Oxidoreductase</keyword>
<evidence type="ECO:0000256" key="1">
    <source>
        <dbReference type="ARBA" id="ARBA00001974"/>
    </source>
</evidence>
<sequence>MNLYRLEFHLVSYFFLSLFVCASTSIQDGHKSSNDLFDYIIVGAGTAGLVVASRLSEHPAIRVLVLEAGGDGSAVKAADITVPGFAGKQVFFRSFLRFPLICLISFVSDNCSQI</sequence>
<dbReference type="OrthoDB" id="269227at2759"/>
<dbReference type="InterPro" id="IPR036188">
    <property type="entry name" value="FAD/NAD-bd_sf"/>
</dbReference>
<protein>
    <recommendedName>
        <fullName evidence="10">Glucose-methanol-choline oxidoreductase N-terminal domain-containing protein</fullName>
    </recommendedName>
</protein>
<gene>
    <name evidence="8" type="ORF">CROQUDRAFT_658261</name>
</gene>
<dbReference type="GO" id="GO:0016491">
    <property type="term" value="F:oxidoreductase activity"/>
    <property type="evidence" value="ECO:0007669"/>
    <property type="project" value="UniProtKB-KW"/>
</dbReference>
<keyword evidence="6" id="KW-0472">Membrane</keyword>
<dbReference type="EMBL" id="MU167271">
    <property type="protein sequence ID" value="KAG0145755.1"/>
    <property type="molecule type" value="Genomic_DNA"/>
</dbReference>
<keyword evidence="7" id="KW-0732">Signal</keyword>
<evidence type="ECO:0000256" key="3">
    <source>
        <dbReference type="ARBA" id="ARBA00022630"/>
    </source>
</evidence>
<keyword evidence="4" id="KW-0274">FAD</keyword>
<feature type="chain" id="PRO_5040508033" description="Glucose-methanol-choline oxidoreductase N-terminal domain-containing protein" evidence="7">
    <location>
        <begin position="23"/>
        <end position="114"/>
    </location>
</feature>
<keyword evidence="9" id="KW-1185">Reference proteome</keyword>
<keyword evidence="6" id="KW-1133">Transmembrane helix</keyword>
<dbReference type="Proteomes" id="UP000886653">
    <property type="component" value="Unassembled WGS sequence"/>
</dbReference>
<evidence type="ECO:0000313" key="9">
    <source>
        <dbReference type="Proteomes" id="UP000886653"/>
    </source>
</evidence>
<dbReference type="Pfam" id="PF13450">
    <property type="entry name" value="NAD_binding_8"/>
    <property type="match status" value="1"/>
</dbReference>
<proteinExistence type="inferred from homology"/>
<organism evidence="8 9">
    <name type="scientific">Cronartium quercuum f. sp. fusiforme G11</name>
    <dbReference type="NCBI Taxonomy" id="708437"/>
    <lineage>
        <taxon>Eukaryota</taxon>
        <taxon>Fungi</taxon>
        <taxon>Dikarya</taxon>
        <taxon>Basidiomycota</taxon>
        <taxon>Pucciniomycotina</taxon>
        <taxon>Pucciniomycetes</taxon>
        <taxon>Pucciniales</taxon>
        <taxon>Coleosporiaceae</taxon>
        <taxon>Cronartium</taxon>
    </lineage>
</organism>
<accession>A0A9P6NF79</accession>
<feature type="signal peptide" evidence="7">
    <location>
        <begin position="1"/>
        <end position="22"/>
    </location>
</feature>
<dbReference type="AlphaFoldDB" id="A0A9P6NF79"/>
<dbReference type="InterPro" id="IPR012132">
    <property type="entry name" value="GMC_OxRdtase"/>
</dbReference>